<accession>A0A6L6PPU0</accession>
<proteinExistence type="predicted"/>
<dbReference type="Proteomes" id="UP000475582">
    <property type="component" value="Unassembled WGS sequence"/>
</dbReference>
<reference evidence="1 2" key="1">
    <citation type="submission" date="2019-11" db="EMBL/GenBank/DDBJ databases">
        <title>Type strains purchased from KCTC, JCM and DSMZ.</title>
        <authorList>
            <person name="Lu H."/>
        </authorList>
    </citation>
    <scope>NUCLEOTIDE SEQUENCE [LARGE SCALE GENOMIC DNA]</scope>
    <source>
        <strain evidence="1 2">KCTC 22382</strain>
    </source>
</reference>
<dbReference type="RefSeq" id="WP_155467222.1">
    <property type="nucleotide sequence ID" value="NZ_WNKY01000048.1"/>
</dbReference>
<dbReference type="AlphaFoldDB" id="A0A6L6PPU0"/>
<dbReference type="EMBL" id="WNKY01000048">
    <property type="protein sequence ID" value="MTV41138.1"/>
    <property type="molecule type" value="Genomic_DNA"/>
</dbReference>
<comment type="caution">
    <text evidence="1">The sequence shown here is derived from an EMBL/GenBank/DDBJ whole genome shotgun (WGS) entry which is preliminary data.</text>
</comment>
<protein>
    <submittedName>
        <fullName evidence="1">Uncharacterized protein</fullName>
    </submittedName>
</protein>
<sequence length="87" mass="10245">MTTLIEKMKRVELKVSSKYGAFELFALFQPDTTLRLWDILIAAEWVEQDELASMRIISSYPTSSHRHAIKKLYINVYFLQQEVYNSV</sequence>
<evidence type="ECO:0000313" key="1">
    <source>
        <dbReference type="EMBL" id="MTV41138.1"/>
    </source>
</evidence>
<dbReference type="OrthoDB" id="9255604at2"/>
<organism evidence="1 2">
    <name type="scientific">Duganella radicis</name>
    <dbReference type="NCBI Taxonomy" id="551988"/>
    <lineage>
        <taxon>Bacteria</taxon>
        <taxon>Pseudomonadati</taxon>
        <taxon>Pseudomonadota</taxon>
        <taxon>Betaproteobacteria</taxon>
        <taxon>Burkholderiales</taxon>
        <taxon>Oxalobacteraceae</taxon>
        <taxon>Telluria group</taxon>
        <taxon>Duganella</taxon>
    </lineage>
</organism>
<name>A0A6L6PPU0_9BURK</name>
<keyword evidence="2" id="KW-1185">Reference proteome</keyword>
<evidence type="ECO:0000313" key="2">
    <source>
        <dbReference type="Proteomes" id="UP000475582"/>
    </source>
</evidence>
<gene>
    <name evidence="1" type="ORF">GM676_26605</name>
</gene>